<evidence type="ECO:0000313" key="2">
    <source>
        <dbReference type="EMBL" id="OWP01926.1"/>
    </source>
</evidence>
<protein>
    <submittedName>
        <fullName evidence="2">Uncharacterized protein</fullName>
    </submittedName>
</protein>
<dbReference type="InParanoid" id="A0A218Z3W3"/>
<dbReference type="Proteomes" id="UP000242519">
    <property type="component" value="Unassembled WGS sequence"/>
</dbReference>
<evidence type="ECO:0000256" key="1">
    <source>
        <dbReference type="SAM" id="MobiDB-lite"/>
    </source>
</evidence>
<proteinExistence type="predicted"/>
<dbReference type="AlphaFoldDB" id="A0A218Z3W3"/>
<gene>
    <name evidence="2" type="ORF">B2J93_5377</name>
</gene>
<evidence type="ECO:0000313" key="3">
    <source>
        <dbReference type="Proteomes" id="UP000242519"/>
    </source>
</evidence>
<feature type="region of interest" description="Disordered" evidence="1">
    <location>
        <begin position="1"/>
        <end position="27"/>
    </location>
</feature>
<organism evidence="2 3">
    <name type="scientific">Diplocarpon coronariae</name>
    <dbReference type="NCBI Taxonomy" id="2795749"/>
    <lineage>
        <taxon>Eukaryota</taxon>
        <taxon>Fungi</taxon>
        <taxon>Dikarya</taxon>
        <taxon>Ascomycota</taxon>
        <taxon>Pezizomycotina</taxon>
        <taxon>Leotiomycetes</taxon>
        <taxon>Helotiales</taxon>
        <taxon>Drepanopezizaceae</taxon>
        <taxon>Diplocarpon</taxon>
    </lineage>
</organism>
<accession>A0A218Z3W3</accession>
<name>A0A218Z3W3_9HELO</name>
<keyword evidence="3" id="KW-1185">Reference proteome</keyword>
<dbReference type="EMBL" id="MZNU01000254">
    <property type="protein sequence ID" value="OWP01926.1"/>
    <property type="molecule type" value="Genomic_DNA"/>
</dbReference>
<sequence length="172" mass="17945">MDRAPSAGRLRVPLPSPRATPSGGRESCQAQASIGIGIGILAREAGARTSRPELDSACRAASGPPLPSVPCRPCRVVRAGSRLSPAGREMWPSAGKSPPVAAHELGRQAGRTDAEQAARGTTDSRWSGGGSRTCFVFLLGSRQETCGRSVDMRRADRRPALVAFPGCRQSAA</sequence>
<comment type="caution">
    <text evidence="2">The sequence shown here is derived from an EMBL/GenBank/DDBJ whole genome shotgun (WGS) entry which is preliminary data.</text>
</comment>
<reference evidence="2 3" key="1">
    <citation type="submission" date="2017-04" db="EMBL/GenBank/DDBJ databases">
        <title>Draft genome sequence of Marssonina coronaria NL1: causal agent of apple blotch.</title>
        <authorList>
            <person name="Cheng Q."/>
        </authorList>
    </citation>
    <scope>NUCLEOTIDE SEQUENCE [LARGE SCALE GENOMIC DNA]</scope>
    <source>
        <strain evidence="2 3">NL1</strain>
    </source>
</reference>